<evidence type="ECO:0000313" key="2">
    <source>
        <dbReference type="Proteomes" id="UP001150942"/>
    </source>
</evidence>
<accession>A0A9W9LXQ6</accession>
<proteinExistence type="predicted"/>
<dbReference type="Proteomes" id="UP001150942">
    <property type="component" value="Unassembled WGS sequence"/>
</dbReference>
<evidence type="ECO:0000313" key="1">
    <source>
        <dbReference type="EMBL" id="KAJ5181808.1"/>
    </source>
</evidence>
<comment type="caution">
    <text evidence="1">The sequence shown here is derived from an EMBL/GenBank/DDBJ whole genome shotgun (WGS) entry which is preliminary data.</text>
</comment>
<dbReference type="AlphaFoldDB" id="A0A9W9LXQ6"/>
<name>A0A9W9LXQ6_9EURO</name>
<dbReference type="EMBL" id="JAPQKQ010000009">
    <property type="protein sequence ID" value="KAJ5181808.1"/>
    <property type="molecule type" value="Genomic_DNA"/>
</dbReference>
<organism evidence="1 2">
    <name type="scientific">Penicillium cf. viridicatum</name>
    <dbReference type="NCBI Taxonomy" id="2972119"/>
    <lineage>
        <taxon>Eukaryota</taxon>
        <taxon>Fungi</taxon>
        <taxon>Dikarya</taxon>
        <taxon>Ascomycota</taxon>
        <taxon>Pezizomycotina</taxon>
        <taxon>Eurotiomycetes</taxon>
        <taxon>Eurotiomycetidae</taxon>
        <taxon>Eurotiales</taxon>
        <taxon>Aspergillaceae</taxon>
        <taxon>Penicillium</taxon>
    </lineage>
</organism>
<sequence length="165" mass="17539">MESDLAASDITNKSWKSANVFLGSGLGIEGNDRAVFALGDIANCWESAPDKIIDTLLNSDIGDPLSISSTWKASALRSGVVMAKTVCTPVKAAASEAESATSPSTTSTSPFAFNYCAFSELTSRVMARILYCLESSGSFSTWFRTELPCWPVAPKIARILAIVDV</sequence>
<keyword evidence="2" id="KW-1185">Reference proteome</keyword>
<reference evidence="1" key="2">
    <citation type="journal article" date="2023" name="IMA Fungus">
        <title>Comparative genomic study of the Penicillium genus elucidates a diverse pangenome and 15 lateral gene transfer events.</title>
        <authorList>
            <person name="Petersen C."/>
            <person name="Sorensen T."/>
            <person name="Nielsen M.R."/>
            <person name="Sondergaard T.E."/>
            <person name="Sorensen J.L."/>
            <person name="Fitzpatrick D.A."/>
            <person name="Frisvad J.C."/>
            <person name="Nielsen K.L."/>
        </authorList>
    </citation>
    <scope>NUCLEOTIDE SEQUENCE</scope>
    <source>
        <strain evidence="1">IBT 20477</strain>
    </source>
</reference>
<gene>
    <name evidence="1" type="ORF">N7449_011955</name>
</gene>
<reference evidence="1" key="1">
    <citation type="submission" date="2022-11" db="EMBL/GenBank/DDBJ databases">
        <authorList>
            <person name="Petersen C."/>
        </authorList>
    </citation>
    <scope>NUCLEOTIDE SEQUENCE</scope>
    <source>
        <strain evidence="1">IBT 20477</strain>
    </source>
</reference>
<protein>
    <submittedName>
        <fullName evidence="1">Uncharacterized protein</fullName>
    </submittedName>
</protein>